<protein>
    <submittedName>
        <fullName evidence="2">Uncharacterized protein</fullName>
    </submittedName>
</protein>
<dbReference type="AlphaFoldDB" id="A0A392VRR1"/>
<proteinExistence type="predicted"/>
<feature type="non-terminal residue" evidence="2">
    <location>
        <position position="30"/>
    </location>
</feature>
<evidence type="ECO:0000313" key="2">
    <source>
        <dbReference type="EMBL" id="MCI91088.1"/>
    </source>
</evidence>
<name>A0A392VRR1_9FABA</name>
<evidence type="ECO:0000313" key="3">
    <source>
        <dbReference type="Proteomes" id="UP000265520"/>
    </source>
</evidence>
<keyword evidence="3" id="KW-1185">Reference proteome</keyword>
<accession>A0A392VRR1</accession>
<feature type="region of interest" description="Disordered" evidence="1">
    <location>
        <begin position="1"/>
        <end position="30"/>
    </location>
</feature>
<dbReference type="Proteomes" id="UP000265520">
    <property type="component" value="Unassembled WGS sequence"/>
</dbReference>
<comment type="caution">
    <text evidence="2">The sequence shown here is derived from an EMBL/GenBank/DDBJ whole genome shotgun (WGS) entry which is preliminary data.</text>
</comment>
<evidence type="ECO:0000256" key="1">
    <source>
        <dbReference type="SAM" id="MobiDB-lite"/>
    </source>
</evidence>
<dbReference type="EMBL" id="LXQA011262474">
    <property type="protein sequence ID" value="MCI91088.1"/>
    <property type="molecule type" value="Genomic_DNA"/>
</dbReference>
<sequence length="30" mass="2973">MEGEIVIESNGGITDEGGSAAPVERRNGGA</sequence>
<organism evidence="2 3">
    <name type="scientific">Trifolium medium</name>
    <dbReference type="NCBI Taxonomy" id="97028"/>
    <lineage>
        <taxon>Eukaryota</taxon>
        <taxon>Viridiplantae</taxon>
        <taxon>Streptophyta</taxon>
        <taxon>Embryophyta</taxon>
        <taxon>Tracheophyta</taxon>
        <taxon>Spermatophyta</taxon>
        <taxon>Magnoliopsida</taxon>
        <taxon>eudicotyledons</taxon>
        <taxon>Gunneridae</taxon>
        <taxon>Pentapetalae</taxon>
        <taxon>rosids</taxon>
        <taxon>fabids</taxon>
        <taxon>Fabales</taxon>
        <taxon>Fabaceae</taxon>
        <taxon>Papilionoideae</taxon>
        <taxon>50 kb inversion clade</taxon>
        <taxon>NPAAA clade</taxon>
        <taxon>Hologalegina</taxon>
        <taxon>IRL clade</taxon>
        <taxon>Trifolieae</taxon>
        <taxon>Trifolium</taxon>
    </lineage>
</organism>
<reference evidence="2 3" key="1">
    <citation type="journal article" date="2018" name="Front. Plant Sci.">
        <title>Red Clover (Trifolium pratense) and Zigzag Clover (T. medium) - A Picture of Genomic Similarities and Differences.</title>
        <authorList>
            <person name="Dluhosova J."/>
            <person name="Istvanek J."/>
            <person name="Nedelnik J."/>
            <person name="Repkova J."/>
        </authorList>
    </citation>
    <scope>NUCLEOTIDE SEQUENCE [LARGE SCALE GENOMIC DNA]</scope>
    <source>
        <strain evidence="3">cv. 10/8</strain>
        <tissue evidence="2">Leaf</tissue>
    </source>
</reference>